<accession>A0AA86NQZ6</accession>
<evidence type="ECO:0000313" key="3">
    <source>
        <dbReference type="Proteomes" id="UP001642409"/>
    </source>
</evidence>
<keyword evidence="3" id="KW-1185">Reference proteome</keyword>
<reference evidence="2 3" key="2">
    <citation type="submission" date="2024-07" db="EMBL/GenBank/DDBJ databases">
        <authorList>
            <person name="Akdeniz Z."/>
        </authorList>
    </citation>
    <scope>NUCLEOTIDE SEQUENCE [LARGE SCALE GENOMIC DNA]</scope>
</reference>
<gene>
    <name evidence="1" type="ORF">HINF_LOCUS11438</name>
    <name evidence="2" type="ORF">HINF_LOCUS40382</name>
</gene>
<dbReference type="EMBL" id="CAXDID020000159">
    <property type="protein sequence ID" value="CAL6044073.1"/>
    <property type="molecule type" value="Genomic_DNA"/>
</dbReference>
<reference evidence="1" key="1">
    <citation type="submission" date="2023-06" db="EMBL/GenBank/DDBJ databases">
        <authorList>
            <person name="Kurt Z."/>
        </authorList>
    </citation>
    <scope>NUCLEOTIDE SEQUENCE</scope>
</reference>
<sequence length="296" mass="33583">MLESEHCQELLHFSHIGHTSGRRNQACGARQVHLPAQLHHAITDVGLKRERVVSSSMQRSSSGDVLARGSRAPLQLARYETGATSGICYGLSLQNQLSGIVWFCTSFSNPAFLSSLQIVMGMSQQQKPQKPRVFQIAAHHSPLQLLRLFADQWNRALKYHQRELRVATIISSNGGHEPYSNNALQPSCDSMSPLTLRSCSKRLQISGNQLCKISRSYHKRICFKSARYNNNTNRPQSGAGEASETVQIPLYFDEFYSDTKKKYSFDCGLFQYRKLISRKYQYHTYGIYQCILLLTK</sequence>
<evidence type="ECO:0000313" key="1">
    <source>
        <dbReference type="EMBL" id="CAI9923793.1"/>
    </source>
</evidence>
<dbReference type="Proteomes" id="UP001642409">
    <property type="component" value="Unassembled WGS sequence"/>
</dbReference>
<name>A0AA86NQZ6_9EUKA</name>
<proteinExistence type="predicted"/>
<comment type="caution">
    <text evidence="1">The sequence shown here is derived from an EMBL/GenBank/DDBJ whole genome shotgun (WGS) entry which is preliminary data.</text>
</comment>
<protein>
    <submittedName>
        <fullName evidence="2">Hypothetical_protein</fullName>
    </submittedName>
</protein>
<organism evidence="1">
    <name type="scientific">Hexamita inflata</name>
    <dbReference type="NCBI Taxonomy" id="28002"/>
    <lineage>
        <taxon>Eukaryota</taxon>
        <taxon>Metamonada</taxon>
        <taxon>Diplomonadida</taxon>
        <taxon>Hexamitidae</taxon>
        <taxon>Hexamitinae</taxon>
        <taxon>Hexamita</taxon>
    </lineage>
</organism>
<dbReference type="AlphaFoldDB" id="A0AA86NQZ6"/>
<evidence type="ECO:0000313" key="2">
    <source>
        <dbReference type="EMBL" id="CAL6044073.1"/>
    </source>
</evidence>
<dbReference type="EMBL" id="CATOUU010000295">
    <property type="protein sequence ID" value="CAI9923793.1"/>
    <property type="molecule type" value="Genomic_DNA"/>
</dbReference>